<feature type="domain" description="EAL" evidence="2">
    <location>
        <begin position="440"/>
        <end position="680"/>
    </location>
</feature>
<feature type="transmembrane region" description="Helical" evidence="1">
    <location>
        <begin position="139"/>
        <end position="162"/>
    </location>
</feature>
<feature type="transmembrane region" description="Helical" evidence="1">
    <location>
        <begin position="12"/>
        <end position="32"/>
    </location>
</feature>
<dbReference type="NCBIfam" id="TIGR00254">
    <property type="entry name" value="GGDEF"/>
    <property type="match status" value="1"/>
</dbReference>
<dbReference type="PANTHER" id="PTHR33121">
    <property type="entry name" value="CYCLIC DI-GMP PHOSPHODIESTERASE PDEF"/>
    <property type="match status" value="1"/>
</dbReference>
<dbReference type="InterPro" id="IPR050706">
    <property type="entry name" value="Cyclic-di-GMP_PDE-like"/>
</dbReference>
<dbReference type="Proteomes" id="UP001056255">
    <property type="component" value="Chromosome I"/>
</dbReference>
<organism evidence="4 5">
    <name type="scientific">Grimontia kaedaensis</name>
    <dbReference type="NCBI Taxonomy" id="2872157"/>
    <lineage>
        <taxon>Bacteria</taxon>
        <taxon>Pseudomonadati</taxon>
        <taxon>Pseudomonadota</taxon>
        <taxon>Gammaproteobacteria</taxon>
        <taxon>Vibrionales</taxon>
        <taxon>Vibrionaceae</taxon>
        <taxon>Grimontia</taxon>
    </lineage>
</organism>
<name>A0ABY4WXA9_9GAMM</name>
<feature type="transmembrane region" description="Helical" evidence="1">
    <location>
        <begin position="239"/>
        <end position="256"/>
    </location>
</feature>
<dbReference type="CDD" id="cd01948">
    <property type="entry name" value="EAL"/>
    <property type="match status" value="1"/>
</dbReference>
<dbReference type="InterPro" id="IPR035919">
    <property type="entry name" value="EAL_sf"/>
</dbReference>
<protein>
    <submittedName>
        <fullName evidence="4">EAL domain-containing protein</fullName>
    </submittedName>
</protein>
<evidence type="ECO:0000259" key="2">
    <source>
        <dbReference type="PROSITE" id="PS50883"/>
    </source>
</evidence>
<dbReference type="InterPro" id="IPR001633">
    <property type="entry name" value="EAL_dom"/>
</dbReference>
<dbReference type="SMART" id="SM00052">
    <property type="entry name" value="EAL"/>
    <property type="match status" value="1"/>
</dbReference>
<dbReference type="InterPro" id="IPR043128">
    <property type="entry name" value="Rev_trsase/Diguanyl_cyclase"/>
</dbReference>
<keyword evidence="1" id="KW-0812">Transmembrane</keyword>
<dbReference type="PANTHER" id="PTHR33121:SF70">
    <property type="entry name" value="SIGNALING PROTEIN YKOW"/>
    <property type="match status" value="1"/>
</dbReference>
<dbReference type="Pfam" id="PF00563">
    <property type="entry name" value="EAL"/>
    <property type="match status" value="1"/>
</dbReference>
<proteinExistence type="predicted"/>
<feature type="transmembrane region" description="Helical" evidence="1">
    <location>
        <begin position="168"/>
        <end position="187"/>
    </location>
</feature>
<dbReference type="CDD" id="cd01949">
    <property type="entry name" value="GGDEF"/>
    <property type="match status" value="1"/>
</dbReference>
<dbReference type="PROSITE" id="PS50883">
    <property type="entry name" value="EAL"/>
    <property type="match status" value="1"/>
</dbReference>
<evidence type="ECO:0000259" key="3">
    <source>
        <dbReference type="PROSITE" id="PS50887"/>
    </source>
</evidence>
<keyword evidence="1" id="KW-0472">Membrane</keyword>
<evidence type="ECO:0000313" key="5">
    <source>
        <dbReference type="Proteomes" id="UP001056255"/>
    </source>
</evidence>
<feature type="transmembrane region" description="Helical" evidence="1">
    <location>
        <begin position="75"/>
        <end position="95"/>
    </location>
</feature>
<dbReference type="Gene3D" id="3.20.20.450">
    <property type="entry name" value="EAL domain"/>
    <property type="match status" value="1"/>
</dbReference>
<dbReference type="PROSITE" id="PS50887">
    <property type="entry name" value="GGDEF"/>
    <property type="match status" value="1"/>
</dbReference>
<dbReference type="InterPro" id="IPR029787">
    <property type="entry name" value="Nucleotide_cyclase"/>
</dbReference>
<dbReference type="Pfam" id="PF00990">
    <property type="entry name" value="GGDEF"/>
    <property type="match status" value="1"/>
</dbReference>
<dbReference type="RefSeq" id="WP_251878793.1">
    <property type="nucleotide sequence ID" value="NZ_CP082275.1"/>
</dbReference>
<evidence type="ECO:0000313" key="4">
    <source>
        <dbReference type="EMBL" id="USH03634.1"/>
    </source>
</evidence>
<keyword evidence="5" id="KW-1185">Reference proteome</keyword>
<feature type="transmembrane region" description="Helical" evidence="1">
    <location>
        <begin position="107"/>
        <end position="132"/>
    </location>
</feature>
<sequence>MTFYRYKRAVHDIWLVLSGWSYCLSHLSWWLYYETLNESFEYLAYFLMLMMLACVLLFVFSETRYIEGIHRMQGYLSNVFFILVSIVIFLFTVFHDLFYSIYSRNGLIELTLVIALTTSVISVLAGAISLFIKMSPSTYGGLYIGMAVLMALYATALSVPYFTNFDEFYYSKVSEMLLNQAIVLVCIFLHRKSIPSKIGNTKNRWDILFYSSTGMLIIAMPSAFIFNYIHNREQPNNDVMIAIITITTIILLYRIIKLLFSLVKSRDAYLYDSHHDDLTKSYNRRGLFHQLQCSNAHYVSVLYVDIDDFKSINDEYGHTSGDELLIYISQRINEIVKLNVKDSERYIFLSRMGGDEFVIASINKSFNLGGIAKILHTELRGWFEINGYKLYSSVSVGVSDWYDFDDIDKAFRAADLTIYEAKKRRLGLLHESEIEDQSSRQIKRESLQHAFSNKQLLAYAQPIYHLDSGAISSIEILARMRNTSGDILSPQHFLPQVYENELEATLTSLLLERIPTKDIKNVYVSVNIPPKLLKDISAGKRLNELFESVGLEPNMVILEILEESIDTEQMSSSVKWLKEQGYTVALDDFGTGFSNISRLSKLPLDIVKLDKSLFDVLDEKTKVLAKDATTMAHHMGLKVTAEGVENIEQLNFAREIGVDYVQGFYFSEPSPIDKCLMHMT</sequence>
<gene>
    <name evidence="4" type="ORF">K6Q96_06470</name>
</gene>
<dbReference type="SUPFAM" id="SSF55073">
    <property type="entry name" value="Nucleotide cyclase"/>
    <property type="match status" value="1"/>
</dbReference>
<evidence type="ECO:0000256" key="1">
    <source>
        <dbReference type="SAM" id="Phobius"/>
    </source>
</evidence>
<feature type="transmembrane region" description="Helical" evidence="1">
    <location>
        <begin position="207"/>
        <end position="227"/>
    </location>
</feature>
<keyword evidence="1" id="KW-1133">Transmembrane helix</keyword>
<accession>A0ABY4WXA9</accession>
<dbReference type="SMART" id="SM00267">
    <property type="entry name" value="GGDEF"/>
    <property type="match status" value="1"/>
</dbReference>
<feature type="transmembrane region" description="Helical" evidence="1">
    <location>
        <begin position="44"/>
        <end position="63"/>
    </location>
</feature>
<dbReference type="EMBL" id="CP082275">
    <property type="protein sequence ID" value="USH03634.1"/>
    <property type="molecule type" value="Genomic_DNA"/>
</dbReference>
<dbReference type="Gene3D" id="3.30.70.270">
    <property type="match status" value="1"/>
</dbReference>
<reference evidence="4" key="1">
    <citation type="submission" date="2021-08" db="EMBL/GenBank/DDBJ databases">
        <authorList>
            <person name="Sakaguchi M."/>
            <person name="Kikuchi T."/>
            <person name="Urbanczyk H."/>
        </authorList>
    </citation>
    <scope>NUCLEOTIDE SEQUENCE</scope>
    <source>
        <strain evidence="4">020920N</strain>
    </source>
</reference>
<feature type="domain" description="GGDEF" evidence="3">
    <location>
        <begin position="297"/>
        <end position="431"/>
    </location>
</feature>
<dbReference type="InterPro" id="IPR000160">
    <property type="entry name" value="GGDEF_dom"/>
</dbReference>
<dbReference type="SUPFAM" id="SSF141868">
    <property type="entry name" value="EAL domain-like"/>
    <property type="match status" value="1"/>
</dbReference>